<dbReference type="EMBL" id="JAHIBW010000010">
    <property type="protein sequence ID" value="KAG7307063.1"/>
    <property type="molecule type" value="Genomic_DNA"/>
</dbReference>
<proteinExistence type="predicted"/>
<reference evidence="1 2" key="1">
    <citation type="submission" date="2021-06" db="EMBL/GenBank/DDBJ databases">
        <title>A haploid diamondback moth (Plutella xylostella L.) genome assembly resolves 31 chromosomes and identifies a diamide resistance mutation.</title>
        <authorList>
            <person name="Ward C.M."/>
            <person name="Perry K.D."/>
            <person name="Baker G."/>
            <person name="Powis K."/>
            <person name="Heckel D.G."/>
            <person name="Baxter S.W."/>
        </authorList>
    </citation>
    <scope>NUCLEOTIDE SEQUENCE [LARGE SCALE GENOMIC DNA]</scope>
    <source>
        <strain evidence="1 2">LV</strain>
        <tissue evidence="1">Single pupa</tissue>
    </source>
</reference>
<dbReference type="Proteomes" id="UP000823941">
    <property type="component" value="Chromosome 10"/>
</dbReference>
<keyword evidence="2" id="KW-1185">Reference proteome</keyword>
<protein>
    <submittedName>
        <fullName evidence="1">Uncharacterized protein</fullName>
    </submittedName>
</protein>
<organism evidence="1 2">
    <name type="scientific">Plutella xylostella</name>
    <name type="common">Diamondback moth</name>
    <name type="synonym">Plutella maculipennis</name>
    <dbReference type="NCBI Taxonomy" id="51655"/>
    <lineage>
        <taxon>Eukaryota</taxon>
        <taxon>Metazoa</taxon>
        <taxon>Ecdysozoa</taxon>
        <taxon>Arthropoda</taxon>
        <taxon>Hexapoda</taxon>
        <taxon>Insecta</taxon>
        <taxon>Pterygota</taxon>
        <taxon>Neoptera</taxon>
        <taxon>Endopterygota</taxon>
        <taxon>Lepidoptera</taxon>
        <taxon>Glossata</taxon>
        <taxon>Ditrysia</taxon>
        <taxon>Yponomeutoidea</taxon>
        <taxon>Plutellidae</taxon>
        <taxon>Plutella</taxon>
    </lineage>
</organism>
<evidence type="ECO:0000313" key="2">
    <source>
        <dbReference type="Proteomes" id="UP000823941"/>
    </source>
</evidence>
<name>A0ABQ7QPV6_PLUXY</name>
<comment type="caution">
    <text evidence="1">The sequence shown here is derived from an EMBL/GenBank/DDBJ whole genome shotgun (WGS) entry which is preliminary data.</text>
</comment>
<gene>
    <name evidence="1" type="ORF">JYU34_007197</name>
</gene>
<evidence type="ECO:0000313" key="1">
    <source>
        <dbReference type="EMBL" id="KAG7307063.1"/>
    </source>
</evidence>
<sequence>MWPALAVAVTRFPPPPAAPAPPAPAPAPPAPAPALIPTLLFSLRVSRVECTDSDSQNNEAHKLFALANL</sequence>
<accession>A0ABQ7QPV6</accession>